<comment type="caution">
    <text evidence="7">The sequence shown here is derived from an EMBL/GenBank/DDBJ whole genome shotgun (WGS) entry which is preliminary data.</text>
</comment>
<keyword evidence="5 6" id="KW-0472">Membrane</keyword>
<evidence type="ECO:0000256" key="4">
    <source>
        <dbReference type="ARBA" id="ARBA00022989"/>
    </source>
</evidence>
<proteinExistence type="predicted"/>
<evidence type="ECO:0000256" key="6">
    <source>
        <dbReference type="SAM" id="Phobius"/>
    </source>
</evidence>
<keyword evidence="8" id="KW-1185">Reference proteome</keyword>
<dbReference type="EMBL" id="VUNC01000006">
    <property type="protein sequence ID" value="MST72990.1"/>
    <property type="molecule type" value="Genomic_DNA"/>
</dbReference>
<feature type="transmembrane region" description="Helical" evidence="6">
    <location>
        <begin position="134"/>
        <end position="154"/>
    </location>
</feature>
<comment type="subcellular location">
    <subcellularLocation>
        <location evidence="1">Cell membrane</location>
        <topology evidence="1">Multi-pass membrane protein</topology>
    </subcellularLocation>
</comment>
<evidence type="ECO:0000313" key="8">
    <source>
        <dbReference type="Proteomes" id="UP000469325"/>
    </source>
</evidence>
<dbReference type="GO" id="GO:0005886">
    <property type="term" value="C:plasma membrane"/>
    <property type="evidence" value="ECO:0007669"/>
    <property type="project" value="UniProtKB-SubCell"/>
</dbReference>
<reference evidence="7 8" key="1">
    <citation type="submission" date="2019-08" db="EMBL/GenBank/DDBJ databases">
        <title>In-depth cultivation of the pig gut microbiome towards novel bacterial diversity and tailored functional studies.</title>
        <authorList>
            <person name="Wylensek D."/>
            <person name="Hitch T.C.A."/>
            <person name="Clavel T."/>
        </authorList>
    </citation>
    <scope>NUCLEOTIDE SEQUENCE [LARGE SCALE GENOMIC DNA]</scope>
    <source>
        <strain evidence="7 8">CA-Schmier-601-WT-1</strain>
    </source>
</reference>
<evidence type="ECO:0000256" key="2">
    <source>
        <dbReference type="ARBA" id="ARBA00022475"/>
    </source>
</evidence>
<feature type="transmembrane region" description="Helical" evidence="6">
    <location>
        <begin position="59"/>
        <end position="79"/>
    </location>
</feature>
<dbReference type="PANTHER" id="PTHR32196:SF69">
    <property type="entry name" value="BRANCHED-CHAIN AMINO ACID TRANSPORT SYSTEM, PERMEASE PROTEIN"/>
    <property type="match status" value="1"/>
</dbReference>
<name>A0A6N7XBM2_9ACTN</name>
<dbReference type="Proteomes" id="UP000469325">
    <property type="component" value="Unassembled WGS sequence"/>
</dbReference>
<organism evidence="7 8">
    <name type="scientific">Olsenella porci</name>
    <dbReference type="NCBI Taxonomy" id="2652279"/>
    <lineage>
        <taxon>Bacteria</taxon>
        <taxon>Bacillati</taxon>
        <taxon>Actinomycetota</taxon>
        <taxon>Coriobacteriia</taxon>
        <taxon>Coriobacteriales</taxon>
        <taxon>Atopobiaceae</taxon>
        <taxon>Olsenella</taxon>
    </lineage>
</organism>
<evidence type="ECO:0000256" key="1">
    <source>
        <dbReference type="ARBA" id="ARBA00004651"/>
    </source>
</evidence>
<feature type="transmembrane region" description="Helical" evidence="6">
    <location>
        <begin position="274"/>
        <end position="290"/>
    </location>
</feature>
<dbReference type="AlphaFoldDB" id="A0A6N7XBM2"/>
<evidence type="ECO:0000313" key="7">
    <source>
        <dbReference type="EMBL" id="MST72990.1"/>
    </source>
</evidence>
<dbReference type="RefSeq" id="WP_154435638.1">
    <property type="nucleotide sequence ID" value="NZ_VUNC01000006.1"/>
</dbReference>
<protein>
    <submittedName>
        <fullName evidence="7">ABC transporter permease</fullName>
    </submittedName>
</protein>
<dbReference type="PANTHER" id="PTHR32196">
    <property type="entry name" value="ABC TRANSPORTER PERMEASE PROTEIN YPHD-RELATED-RELATED"/>
    <property type="match status" value="1"/>
</dbReference>
<feature type="transmembrane region" description="Helical" evidence="6">
    <location>
        <begin position="35"/>
        <end position="52"/>
    </location>
</feature>
<feature type="transmembrane region" description="Helical" evidence="6">
    <location>
        <begin position="214"/>
        <end position="233"/>
    </location>
</feature>
<keyword evidence="4 6" id="KW-1133">Transmembrane helix</keyword>
<dbReference type="CDD" id="cd06574">
    <property type="entry name" value="TM_PBP1_branched-chain-AA_like"/>
    <property type="match status" value="1"/>
</dbReference>
<keyword evidence="2" id="KW-1003">Cell membrane</keyword>
<feature type="transmembrane region" description="Helical" evidence="6">
    <location>
        <begin position="184"/>
        <end position="202"/>
    </location>
</feature>
<sequence length="305" mass="31596">MALALAGAVSQGILWGIMVLGVFITFRMLDIADLTVDGSFALGGCVAAVASVNMGLDPLVAILLGTLAGIVAGAVTGLLHTLFDIPAILAGILTQISLWSINLRVMGKSNTPLLGVDTVFTRVSKALGISQSMASLLIGLVIAVLCIVLLYWFFGTEIGSALRATGQNEDMCRALGIDVRVTKLIALSLSNGLVGLSGALVCQSQKYADINMGTGAIVIGLAAIVIGEVLGRLTPGKLQAFGSRLTSAVVGSVIYFIIRAVVLQMGMDANDMKLLSAIIVALALVIPVIVERSQARRAYSKGGER</sequence>
<gene>
    <name evidence="7" type="ORF">FYJ68_07700</name>
</gene>
<accession>A0A6N7XBM2</accession>
<dbReference type="InterPro" id="IPR001851">
    <property type="entry name" value="ABC_transp_permease"/>
</dbReference>
<dbReference type="Pfam" id="PF02653">
    <property type="entry name" value="BPD_transp_2"/>
    <property type="match status" value="1"/>
</dbReference>
<feature type="transmembrane region" description="Helical" evidence="6">
    <location>
        <begin position="12"/>
        <end position="29"/>
    </location>
</feature>
<dbReference type="GO" id="GO:0022857">
    <property type="term" value="F:transmembrane transporter activity"/>
    <property type="evidence" value="ECO:0007669"/>
    <property type="project" value="InterPro"/>
</dbReference>
<evidence type="ECO:0000256" key="5">
    <source>
        <dbReference type="ARBA" id="ARBA00023136"/>
    </source>
</evidence>
<evidence type="ECO:0000256" key="3">
    <source>
        <dbReference type="ARBA" id="ARBA00022692"/>
    </source>
</evidence>
<keyword evidence="3 6" id="KW-0812">Transmembrane</keyword>
<feature type="transmembrane region" description="Helical" evidence="6">
    <location>
        <begin position="245"/>
        <end position="262"/>
    </location>
</feature>